<name>A0A812SIL2_9DINO</name>
<evidence type="ECO:0000313" key="2">
    <source>
        <dbReference type="EMBL" id="CAE7482674.1"/>
    </source>
</evidence>
<organism evidence="2 3">
    <name type="scientific">Symbiodinium natans</name>
    <dbReference type="NCBI Taxonomy" id="878477"/>
    <lineage>
        <taxon>Eukaryota</taxon>
        <taxon>Sar</taxon>
        <taxon>Alveolata</taxon>
        <taxon>Dinophyceae</taxon>
        <taxon>Suessiales</taxon>
        <taxon>Symbiodiniaceae</taxon>
        <taxon>Symbiodinium</taxon>
    </lineage>
</organism>
<accession>A0A812SIL2</accession>
<gene>
    <name evidence="2" type="ORF">SNAT2548_LOCUS27097</name>
</gene>
<sequence length="99" mass="10095">MQSSTSNLEDAPDPNSASRASRLRNLGRGCSDHVTILCAPFCAPLGSPPTLRVKANAGETQACGGGAGCDSALFETKPVEEAVWGNGITTTSKNMIATG</sequence>
<evidence type="ECO:0000313" key="3">
    <source>
        <dbReference type="Proteomes" id="UP000604046"/>
    </source>
</evidence>
<proteinExistence type="predicted"/>
<keyword evidence="3" id="KW-1185">Reference proteome</keyword>
<feature type="region of interest" description="Disordered" evidence="1">
    <location>
        <begin position="1"/>
        <end position="22"/>
    </location>
</feature>
<protein>
    <submittedName>
        <fullName evidence="2">Uncharacterized protein</fullName>
    </submittedName>
</protein>
<dbReference type="EMBL" id="CAJNDS010002454">
    <property type="protein sequence ID" value="CAE7482674.1"/>
    <property type="molecule type" value="Genomic_DNA"/>
</dbReference>
<comment type="caution">
    <text evidence="2">The sequence shown here is derived from an EMBL/GenBank/DDBJ whole genome shotgun (WGS) entry which is preliminary data.</text>
</comment>
<reference evidence="2" key="1">
    <citation type="submission" date="2021-02" db="EMBL/GenBank/DDBJ databases">
        <authorList>
            <person name="Dougan E. K."/>
            <person name="Rhodes N."/>
            <person name="Thang M."/>
            <person name="Chan C."/>
        </authorList>
    </citation>
    <scope>NUCLEOTIDE SEQUENCE</scope>
</reference>
<dbReference type="Proteomes" id="UP000604046">
    <property type="component" value="Unassembled WGS sequence"/>
</dbReference>
<dbReference type="AlphaFoldDB" id="A0A812SIL2"/>
<evidence type="ECO:0000256" key="1">
    <source>
        <dbReference type="SAM" id="MobiDB-lite"/>
    </source>
</evidence>